<dbReference type="STRING" id="5627.A0A1C7LP55"/>
<keyword evidence="1" id="KW-0175">Coiled coil</keyword>
<dbReference type="PANTHER" id="PTHR33096:SF1">
    <property type="entry name" value="CXC1-LIKE CYSTEINE CLUSTER ASSOCIATED WITH KDZ TRANSPOSASES DOMAIN-CONTAINING PROTEIN"/>
    <property type="match status" value="1"/>
</dbReference>
<organism evidence="2 3">
    <name type="scientific">Grifola frondosa</name>
    <name type="common">Maitake</name>
    <name type="synonym">Polyporus frondosus</name>
    <dbReference type="NCBI Taxonomy" id="5627"/>
    <lineage>
        <taxon>Eukaryota</taxon>
        <taxon>Fungi</taxon>
        <taxon>Dikarya</taxon>
        <taxon>Basidiomycota</taxon>
        <taxon>Agaricomycotina</taxon>
        <taxon>Agaricomycetes</taxon>
        <taxon>Polyporales</taxon>
        <taxon>Grifolaceae</taxon>
        <taxon>Grifola</taxon>
    </lineage>
</organism>
<dbReference type="AlphaFoldDB" id="A0A1C7LP55"/>
<name>A0A1C7LP55_GRIFR</name>
<accession>A0A1C7LP55</accession>
<keyword evidence="3" id="KW-1185">Reference proteome</keyword>
<evidence type="ECO:0000256" key="1">
    <source>
        <dbReference type="SAM" id="Coils"/>
    </source>
</evidence>
<protein>
    <recommendedName>
        <fullName evidence="4">CxC1-like cysteine cluster associated with KDZ transposases domain-containing protein</fullName>
    </recommendedName>
</protein>
<dbReference type="PANTHER" id="PTHR33096">
    <property type="entry name" value="CXC2 DOMAIN-CONTAINING PROTEIN"/>
    <property type="match status" value="1"/>
</dbReference>
<gene>
    <name evidence="2" type="ORF">A0H81_14010</name>
</gene>
<dbReference type="Proteomes" id="UP000092993">
    <property type="component" value="Unassembled WGS sequence"/>
</dbReference>
<feature type="coiled-coil region" evidence="1">
    <location>
        <begin position="615"/>
        <end position="642"/>
    </location>
</feature>
<evidence type="ECO:0008006" key="4">
    <source>
        <dbReference type="Google" id="ProtNLM"/>
    </source>
</evidence>
<sequence>MGKKKSFLSARVNVWHGQAFGRAAKVEAHRISDGRKRKADALQRNRQLVSSLSFEDRQHWVDMDVGMGSDAPLPLPPGEEGMFLSNAGGEVEFCQEIFQLQDPIAQRKRKDYRTRWDRTALRNQEWRDQMADLVNAYLDWKAGLGGDVAGDSWEMFVVDFFGTSVRSFSCASPSVSTNVALAAAGYLGSAPRSPTVALSFQVLEAYRQLHRVCPRLSVQGIVRVLCFLHLVPYTCTLVDQFSIAFDVYLEILHGVDVRVDAALHRDTPNYKMLNACPPCHYALQNEHPLKYQFLATMDGNQSLKLVDDMFRSGTPRQDDRVGRSDVWLLPERVDRFKDEVKDAKARKQSATVPAVSTSGSVEVVDYDEELDLEQSDDVDEPLSTCVMRWRNAGPEARKKMFRLFAATGIFVCICRHGHLLVACDMIRSGELMKYPLAMVDRLIEVYGSNVKVGYDIWCAFAKTLANSSLGGPSVKACLSGVVPAFHGHSHNRGCQVNWHPMYMEGVGKEDFEGCERLFSESNALASGTRLASAFHRQQAMEQFFSFWGDQKHAESGRFIFNNYRQALNIIRDGASDLQILAQELKTGPADYEEYLAQEREYLSSLKEEPPEIAQKVEYMRALSRLEEANEKARVAEANWNQRDTLIVRDGMQGRQIT</sequence>
<dbReference type="InterPro" id="IPR040521">
    <property type="entry name" value="KDZ"/>
</dbReference>
<evidence type="ECO:0000313" key="3">
    <source>
        <dbReference type="Proteomes" id="UP000092993"/>
    </source>
</evidence>
<proteinExistence type="predicted"/>
<dbReference type="Pfam" id="PF18758">
    <property type="entry name" value="KDZ"/>
    <property type="match status" value="1"/>
</dbReference>
<dbReference type="EMBL" id="LUGG01000034">
    <property type="protein sequence ID" value="OBZ66016.1"/>
    <property type="molecule type" value="Genomic_DNA"/>
</dbReference>
<reference evidence="2 3" key="1">
    <citation type="submission" date="2016-03" db="EMBL/GenBank/DDBJ databases">
        <title>Whole genome sequencing of Grifola frondosa 9006-11.</title>
        <authorList>
            <person name="Min B."/>
            <person name="Park H."/>
            <person name="Kim J.-G."/>
            <person name="Cho H."/>
            <person name="Oh Y.-L."/>
            <person name="Kong W.-S."/>
            <person name="Choi I.-G."/>
        </authorList>
    </citation>
    <scope>NUCLEOTIDE SEQUENCE [LARGE SCALE GENOMIC DNA]</scope>
    <source>
        <strain evidence="2 3">9006-11</strain>
    </source>
</reference>
<dbReference type="OrthoDB" id="3251205at2759"/>
<comment type="caution">
    <text evidence="2">The sequence shown here is derived from an EMBL/GenBank/DDBJ whole genome shotgun (WGS) entry which is preliminary data.</text>
</comment>
<evidence type="ECO:0000313" key="2">
    <source>
        <dbReference type="EMBL" id="OBZ66016.1"/>
    </source>
</evidence>
<dbReference type="OMA" id="ENAQNEH"/>